<dbReference type="SUPFAM" id="SSF89919">
    <property type="entry name" value="Ribosome-binding factor A, RbfA"/>
    <property type="match status" value="1"/>
</dbReference>
<name>A0A0K6IW15_9PROT</name>
<dbReference type="NCBIfam" id="TIGR00082">
    <property type="entry name" value="rbfA"/>
    <property type="match status" value="1"/>
</dbReference>
<dbReference type="Pfam" id="PF02033">
    <property type="entry name" value="RBFA"/>
    <property type="match status" value="1"/>
</dbReference>
<evidence type="ECO:0000313" key="3">
    <source>
        <dbReference type="EMBL" id="CUB07273.1"/>
    </source>
</evidence>
<dbReference type="RefSeq" id="WP_055423567.1">
    <property type="nucleotide sequence ID" value="NZ_CYHH01000006.1"/>
</dbReference>
<evidence type="ECO:0000256" key="1">
    <source>
        <dbReference type="ARBA" id="ARBA00022517"/>
    </source>
</evidence>
<dbReference type="InterPro" id="IPR015946">
    <property type="entry name" value="KH_dom-like_a/b"/>
</dbReference>
<accession>A0A0K6IW15</accession>
<dbReference type="EMBL" id="CYHH01000006">
    <property type="protein sequence ID" value="CUB07273.1"/>
    <property type="molecule type" value="Genomic_DNA"/>
</dbReference>
<dbReference type="GO" id="GO:0043024">
    <property type="term" value="F:ribosomal small subunit binding"/>
    <property type="evidence" value="ECO:0007669"/>
    <property type="project" value="TreeGrafter"/>
</dbReference>
<comment type="similarity">
    <text evidence="2">Belongs to the RbfA family.</text>
</comment>
<keyword evidence="1 2" id="KW-0690">Ribosome biogenesis</keyword>
<dbReference type="OrthoDB" id="307788at2"/>
<keyword evidence="2" id="KW-0963">Cytoplasm</keyword>
<comment type="subunit">
    <text evidence="2">Monomer. Binds 30S ribosomal subunits, but not 50S ribosomal subunits or 70S ribosomes.</text>
</comment>
<evidence type="ECO:0000313" key="4">
    <source>
        <dbReference type="Proteomes" id="UP000182108"/>
    </source>
</evidence>
<dbReference type="AlphaFoldDB" id="A0A0K6IW15"/>
<dbReference type="PANTHER" id="PTHR33515">
    <property type="entry name" value="RIBOSOME-BINDING FACTOR A, CHLOROPLASTIC-RELATED"/>
    <property type="match status" value="1"/>
</dbReference>
<evidence type="ECO:0000256" key="2">
    <source>
        <dbReference type="HAMAP-Rule" id="MF_00003"/>
    </source>
</evidence>
<gene>
    <name evidence="2" type="primary">rbfA</name>
    <name evidence="3" type="ORF">Ga0061068_10618</name>
</gene>
<dbReference type="PANTHER" id="PTHR33515:SF1">
    <property type="entry name" value="RIBOSOME-BINDING FACTOR A, CHLOROPLASTIC-RELATED"/>
    <property type="match status" value="1"/>
</dbReference>
<dbReference type="Gene3D" id="3.30.300.20">
    <property type="match status" value="1"/>
</dbReference>
<keyword evidence="4" id="KW-1185">Reference proteome</keyword>
<comment type="function">
    <text evidence="2">One of several proteins that assist in the late maturation steps of the functional core of the 30S ribosomal subunit. Associates with free 30S ribosomal subunits (but not with 30S subunits that are part of 70S ribosomes or polysomes). Required for efficient processing of 16S rRNA. May interact with the 5'-terminal helix region of 16S rRNA.</text>
</comment>
<dbReference type="GO" id="GO:0005829">
    <property type="term" value="C:cytosol"/>
    <property type="evidence" value="ECO:0007669"/>
    <property type="project" value="TreeGrafter"/>
</dbReference>
<comment type="subcellular location">
    <subcellularLocation>
        <location evidence="2">Cytoplasm</location>
    </subcellularLocation>
</comment>
<dbReference type="Proteomes" id="UP000182108">
    <property type="component" value="Unassembled WGS sequence"/>
</dbReference>
<sequence>MKGGNRTRLPRVAEGIREELAELIARHVKDPRVGFVTITAVEVSPDFAHAKVYVSTLADPATIPELLEGLQHAAGFLRRELGRRLRIHTIPQLTFVYDESIERGVRLAHLIDEAVAKEPGRDDEGEDRGA</sequence>
<protein>
    <recommendedName>
        <fullName evidence="2">Ribosome-binding factor A</fullName>
    </recommendedName>
</protein>
<dbReference type="InterPro" id="IPR023799">
    <property type="entry name" value="RbfA_dom_sf"/>
</dbReference>
<dbReference type="GO" id="GO:0030490">
    <property type="term" value="P:maturation of SSU-rRNA"/>
    <property type="evidence" value="ECO:0007669"/>
    <property type="project" value="UniProtKB-UniRule"/>
</dbReference>
<dbReference type="HAMAP" id="MF_00003">
    <property type="entry name" value="RbfA"/>
    <property type="match status" value="1"/>
</dbReference>
<reference evidence="4" key="1">
    <citation type="submission" date="2015-08" db="EMBL/GenBank/DDBJ databases">
        <authorList>
            <person name="Babu N.S."/>
            <person name="Beckwith C.J."/>
            <person name="Beseler K.G."/>
            <person name="Brison A."/>
            <person name="Carone J.V."/>
            <person name="Caskin T.P."/>
            <person name="Diamond M."/>
            <person name="Durham M.E."/>
            <person name="Foxe J.M."/>
            <person name="Go M."/>
            <person name="Henderson B.A."/>
            <person name="Jones I.B."/>
            <person name="McGettigan J.A."/>
            <person name="Micheletti S.J."/>
            <person name="Nasrallah M.E."/>
            <person name="Ortiz D."/>
            <person name="Piller C.R."/>
            <person name="Privatt S.R."/>
            <person name="Schneider S.L."/>
            <person name="Sharp S."/>
            <person name="Smith T.C."/>
            <person name="Stanton J.D."/>
            <person name="Ullery H.E."/>
            <person name="Wilson R.J."/>
            <person name="Serrano M.G."/>
            <person name="Buck G."/>
            <person name="Lee V."/>
            <person name="Wang Y."/>
            <person name="Carvalho R."/>
            <person name="Voegtly L."/>
            <person name="Shi R."/>
            <person name="Duckworth R."/>
            <person name="Johnson A."/>
            <person name="Loviza R."/>
            <person name="Walstead R."/>
            <person name="Shah Z."/>
            <person name="Kiflezghi M."/>
            <person name="Wade K."/>
            <person name="Ball S.L."/>
            <person name="Bradley K.W."/>
            <person name="Asai D.J."/>
            <person name="Bowman C.A."/>
            <person name="Russell D.A."/>
            <person name="Pope W.H."/>
            <person name="Jacobs-Sera D."/>
            <person name="Hendrix R.W."/>
            <person name="Hatfull G.F."/>
        </authorList>
    </citation>
    <scope>NUCLEOTIDE SEQUENCE [LARGE SCALE GENOMIC DNA]</scope>
    <source>
        <strain evidence="4">JCM 19170</strain>
    </source>
</reference>
<organism evidence="3 4">
    <name type="scientific">Tepidiphilus thermophilus</name>
    <dbReference type="NCBI Taxonomy" id="876478"/>
    <lineage>
        <taxon>Bacteria</taxon>
        <taxon>Pseudomonadati</taxon>
        <taxon>Pseudomonadota</taxon>
        <taxon>Hydrogenophilia</taxon>
        <taxon>Hydrogenophilales</taxon>
        <taxon>Hydrogenophilaceae</taxon>
        <taxon>Tepidiphilus</taxon>
    </lineage>
</organism>
<dbReference type="InterPro" id="IPR000238">
    <property type="entry name" value="RbfA"/>
</dbReference>
<proteinExistence type="inferred from homology"/>